<dbReference type="AlphaFoldDB" id="A0A8S4NUA8"/>
<accession>A0A8S4NUA8</accession>
<protein>
    <submittedName>
        <fullName evidence="2">Uncharacterized protein</fullName>
    </submittedName>
</protein>
<feature type="compositionally biased region" description="Basic and acidic residues" evidence="1">
    <location>
        <begin position="51"/>
        <end position="67"/>
    </location>
</feature>
<proteinExistence type="predicted"/>
<feature type="compositionally biased region" description="Polar residues" evidence="1">
    <location>
        <begin position="18"/>
        <end position="44"/>
    </location>
</feature>
<dbReference type="Proteomes" id="UP000749559">
    <property type="component" value="Unassembled WGS sequence"/>
</dbReference>
<sequence>MPHRSGHSIPHRSGHLVQHSTVKSSTGSINSSRMRTVNTANESILSLDKLNNSKDSDDDKQDDKRSSQSETVSLVRQLWDSTISALEGEGSKDSKRETLSMVALQHKQDKKEVNSLPCPPIFHQLVEDINSKLLEPQSTFAKKTSFFRVKNTSRFKISKVDESILKPHTVNSTLANLVPNDKTFNEFFDNGKPDTKLSNKSWSQLEENMRMSTTSYSW</sequence>
<dbReference type="EMBL" id="CAIIXF020000006">
    <property type="protein sequence ID" value="CAH1785485.1"/>
    <property type="molecule type" value="Genomic_DNA"/>
</dbReference>
<comment type="caution">
    <text evidence="2">The sequence shown here is derived from an EMBL/GenBank/DDBJ whole genome shotgun (WGS) entry which is preliminary data.</text>
</comment>
<organism evidence="2 3">
    <name type="scientific">Owenia fusiformis</name>
    <name type="common">Polychaete worm</name>
    <dbReference type="NCBI Taxonomy" id="6347"/>
    <lineage>
        <taxon>Eukaryota</taxon>
        <taxon>Metazoa</taxon>
        <taxon>Spiralia</taxon>
        <taxon>Lophotrochozoa</taxon>
        <taxon>Annelida</taxon>
        <taxon>Polychaeta</taxon>
        <taxon>Sedentaria</taxon>
        <taxon>Canalipalpata</taxon>
        <taxon>Sabellida</taxon>
        <taxon>Oweniida</taxon>
        <taxon>Oweniidae</taxon>
        <taxon>Owenia</taxon>
    </lineage>
</organism>
<evidence type="ECO:0000313" key="3">
    <source>
        <dbReference type="Proteomes" id="UP000749559"/>
    </source>
</evidence>
<reference evidence="2" key="1">
    <citation type="submission" date="2022-03" db="EMBL/GenBank/DDBJ databases">
        <authorList>
            <person name="Martin C."/>
        </authorList>
    </citation>
    <scope>NUCLEOTIDE SEQUENCE</scope>
</reference>
<name>A0A8S4NUA8_OWEFU</name>
<feature type="region of interest" description="Disordered" evidence="1">
    <location>
        <begin position="1"/>
        <end position="73"/>
    </location>
</feature>
<evidence type="ECO:0000256" key="1">
    <source>
        <dbReference type="SAM" id="MobiDB-lite"/>
    </source>
</evidence>
<gene>
    <name evidence="2" type="ORF">OFUS_LOCUS11533</name>
</gene>
<keyword evidence="3" id="KW-1185">Reference proteome</keyword>
<evidence type="ECO:0000313" key="2">
    <source>
        <dbReference type="EMBL" id="CAH1785485.1"/>
    </source>
</evidence>
<feature type="compositionally biased region" description="Basic residues" evidence="1">
    <location>
        <begin position="1"/>
        <end position="14"/>
    </location>
</feature>